<protein>
    <submittedName>
        <fullName evidence="1">Uncharacterized protein</fullName>
    </submittedName>
</protein>
<accession>A0ACB8R779</accession>
<dbReference type="Proteomes" id="UP000814033">
    <property type="component" value="Unassembled WGS sequence"/>
</dbReference>
<evidence type="ECO:0000313" key="1">
    <source>
        <dbReference type="EMBL" id="KAI0039858.1"/>
    </source>
</evidence>
<reference evidence="1" key="1">
    <citation type="submission" date="2021-02" db="EMBL/GenBank/DDBJ databases">
        <authorList>
            <consortium name="DOE Joint Genome Institute"/>
            <person name="Ahrendt S."/>
            <person name="Looney B.P."/>
            <person name="Miyauchi S."/>
            <person name="Morin E."/>
            <person name="Drula E."/>
            <person name="Courty P.E."/>
            <person name="Chicoki N."/>
            <person name="Fauchery L."/>
            <person name="Kohler A."/>
            <person name="Kuo A."/>
            <person name="Labutti K."/>
            <person name="Pangilinan J."/>
            <person name="Lipzen A."/>
            <person name="Riley R."/>
            <person name="Andreopoulos W."/>
            <person name="He G."/>
            <person name="Johnson J."/>
            <person name="Barry K.W."/>
            <person name="Grigoriev I.V."/>
            <person name="Nagy L."/>
            <person name="Hibbett D."/>
            <person name="Henrissat B."/>
            <person name="Matheny P.B."/>
            <person name="Labbe J."/>
            <person name="Martin F."/>
        </authorList>
    </citation>
    <scope>NUCLEOTIDE SEQUENCE</scope>
    <source>
        <strain evidence="1">FP105234-sp</strain>
    </source>
</reference>
<sequence>MSSPNGPSPTLKAVSNPIFDKALEEHRQRLEDWELVDFAASSPEGVLNVANEYHSTHAKKSALLRCVNRISRIIAPLEKFFSAVDNGVSSHPEIAGIVWGALRFVMQSIRSLSAYFEKIGDVLEDIAEALPHYQDYADTLFAKSQRVMEGLAGVYGDILLACTTIRRIYKNAEGKGGSMIVALRALNPWDHAFDDVVSNLQRRRDILDKRVVHEERKIAHEREADGKKRREEEERQRLREKEEAREKERLRLLDERKRKLLDRLQQSTYAECVTKHEACRRVLSKHLDAGRWLLNSTEFEKWVDSSVSSSSILWLRGKGAHLQHSRQLSANCSFTQPELARQYSPPSW</sequence>
<dbReference type="EMBL" id="MU276255">
    <property type="protein sequence ID" value="KAI0039858.1"/>
    <property type="molecule type" value="Genomic_DNA"/>
</dbReference>
<name>A0ACB8R779_9AGAM</name>
<proteinExistence type="predicted"/>
<keyword evidence="2" id="KW-1185">Reference proteome</keyword>
<gene>
    <name evidence="1" type="ORF">FA95DRAFT_971082</name>
</gene>
<organism evidence="1 2">
    <name type="scientific">Auriscalpium vulgare</name>
    <dbReference type="NCBI Taxonomy" id="40419"/>
    <lineage>
        <taxon>Eukaryota</taxon>
        <taxon>Fungi</taxon>
        <taxon>Dikarya</taxon>
        <taxon>Basidiomycota</taxon>
        <taxon>Agaricomycotina</taxon>
        <taxon>Agaricomycetes</taxon>
        <taxon>Russulales</taxon>
        <taxon>Auriscalpiaceae</taxon>
        <taxon>Auriscalpium</taxon>
    </lineage>
</organism>
<evidence type="ECO:0000313" key="2">
    <source>
        <dbReference type="Proteomes" id="UP000814033"/>
    </source>
</evidence>
<reference evidence="1" key="2">
    <citation type="journal article" date="2022" name="New Phytol.">
        <title>Evolutionary transition to the ectomycorrhizal habit in the genomes of a hyperdiverse lineage of mushroom-forming fungi.</title>
        <authorList>
            <person name="Looney B."/>
            <person name="Miyauchi S."/>
            <person name="Morin E."/>
            <person name="Drula E."/>
            <person name="Courty P.E."/>
            <person name="Kohler A."/>
            <person name="Kuo A."/>
            <person name="LaButti K."/>
            <person name="Pangilinan J."/>
            <person name="Lipzen A."/>
            <person name="Riley R."/>
            <person name="Andreopoulos W."/>
            <person name="He G."/>
            <person name="Johnson J."/>
            <person name="Nolan M."/>
            <person name="Tritt A."/>
            <person name="Barry K.W."/>
            <person name="Grigoriev I.V."/>
            <person name="Nagy L.G."/>
            <person name="Hibbett D."/>
            <person name="Henrissat B."/>
            <person name="Matheny P.B."/>
            <person name="Labbe J."/>
            <person name="Martin F.M."/>
        </authorList>
    </citation>
    <scope>NUCLEOTIDE SEQUENCE</scope>
    <source>
        <strain evidence="1">FP105234-sp</strain>
    </source>
</reference>
<comment type="caution">
    <text evidence="1">The sequence shown here is derived from an EMBL/GenBank/DDBJ whole genome shotgun (WGS) entry which is preliminary data.</text>
</comment>